<protein>
    <submittedName>
        <fullName evidence="4">CBS domain-containing protein</fullName>
    </submittedName>
</protein>
<dbReference type="SMART" id="SM00116">
    <property type="entry name" value="CBS"/>
    <property type="match status" value="2"/>
</dbReference>
<accession>A0ABN6E4T9</accession>
<dbReference type="Pfam" id="PF00571">
    <property type="entry name" value="CBS"/>
    <property type="match status" value="2"/>
</dbReference>
<evidence type="ECO:0000259" key="3">
    <source>
        <dbReference type="PROSITE" id="PS51371"/>
    </source>
</evidence>
<gene>
    <name evidence="4" type="ORF">CaldiYA01_02980</name>
</gene>
<dbReference type="PANTHER" id="PTHR43080:SF2">
    <property type="entry name" value="CBS DOMAIN-CONTAINING PROTEIN"/>
    <property type="match status" value="1"/>
</dbReference>
<dbReference type="CDD" id="cd02205">
    <property type="entry name" value="CBS_pair_SF"/>
    <property type="match status" value="1"/>
</dbReference>
<evidence type="ECO:0000256" key="2">
    <source>
        <dbReference type="PROSITE-ProRule" id="PRU00703"/>
    </source>
</evidence>
<dbReference type="InterPro" id="IPR046342">
    <property type="entry name" value="CBS_dom_sf"/>
</dbReference>
<dbReference type="EMBL" id="AP024480">
    <property type="protein sequence ID" value="BCS80338.1"/>
    <property type="molecule type" value="Genomic_DNA"/>
</dbReference>
<dbReference type="Proteomes" id="UP000663623">
    <property type="component" value="Chromosome"/>
</dbReference>
<dbReference type="PANTHER" id="PTHR43080">
    <property type="entry name" value="CBS DOMAIN-CONTAINING PROTEIN CBSX3, MITOCHONDRIAL"/>
    <property type="match status" value="1"/>
</dbReference>
<evidence type="ECO:0000313" key="5">
    <source>
        <dbReference type="Proteomes" id="UP000663623"/>
    </source>
</evidence>
<proteinExistence type="predicted"/>
<feature type="domain" description="CBS" evidence="3">
    <location>
        <begin position="6"/>
        <end position="64"/>
    </location>
</feature>
<dbReference type="SUPFAM" id="SSF54631">
    <property type="entry name" value="CBS-domain pair"/>
    <property type="match status" value="1"/>
</dbReference>
<dbReference type="RefSeq" id="WP_207180621.1">
    <property type="nucleotide sequence ID" value="NZ_AP024480.1"/>
</dbReference>
<organism evidence="4 5">
    <name type="scientific">Caldicellulosiruptor diazotrophicus</name>
    <dbReference type="NCBI Taxonomy" id="2806205"/>
    <lineage>
        <taxon>Bacteria</taxon>
        <taxon>Bacillati</taxon>
        <taxon>Bacillota</taxon>
        <taxon>Bacillota incertae sedis</taxon>
        <taxon>Caldicellulosiruptorales</taxon>
        <taxon>Caldicellulosiruptoraceae</taxon>
        <taxon>Caldicellulosiruptor</taxon>
    </lineage>
</organism>
<dbReference type="Gene3D" id="3.10.580.10">
    <property type="entry name" value="CBS-domain"/>
    <property type="match status" value="1"/>
</dbReference>
<keyword evidence="1 2" id="KW-0129">CBS domain</keyword>
<evidence type="ECO:0000256" key="1">
    <source>
        <dbReference type="ARBA" id="ARBA00023122"/>
    </source>
</evidence>
<sequence length="123" mass="13887">MLTNIINHDFIKLLPTDTVKFALEQMQKRKKSVAVVVDENDFLKGIIVKADIYRFLSQPGHFETYPVELAMTKAVITADKDDDIKDVAKLLRQHDISAVPVLDNGKVVGLVGLEDIVDYFIKM</sequence>
<evidence type="ECO:0000313" key="4">
    <source>
        <dbReference type="EMBL" id="BCS80338.1"/>
    </source>
</evidence>
<dbReference type="InterPro" id="IPR051257">
    <property type="entry name" value="Diverse_CBS-Domain"/>
</dbReference>
<keyword evidence="5" id="KW-1185">Reference proteome</keyword>
<reference evidence="4 5" key="1">
    <citation type="submission" date="2021-02" db="EMBL/GenBank/DDBJ databases">
        <title>Nitrogen-fixing ability and nitrogen fixation related genes of thermophilic fermentative bacteria in the genus Caldicellulosiruptor.</title>
        <authorList>
            <person name="Chen Y."/>
            <person name="Nishihara A."/>
            <person name="Haruta S."/>
        </authorList>
    </citation>
    <scope>NUCLEOTIDE SEQUENCE [LARGE SCALE GENOMIC DNA]</scope>
    <source>
        <strain evidence="4 5">YA01</strain>
    </source>
</reference>
<name>A0ABN6E4T9_9FIRM</name>
<dbReference type="InterPro" id="IPR000644">
    <property type="entry name" value="CBS_dom"/>
</dbReference>
<dbReference type="PROSITE" id="PS51371">
    <property type="entry name" value="CBS"/>
    <property type="match status" value="2"/>
</dbReference>
<feature type="domain" description="CBS" evidence="3">
    <location>
        <begin position="71"/>
        <end position="123"/>
    </location>
</feature>